<protein>
    <submittedName>
        <fullName evidence="1">Uncharacterized protein</fullName>
    </submittedName>
</protein>
<accession>A0A848B8L4</accession>
<dbReference type="RefSeq" id="WP_019541713.1">
    <property type="nucleotide sequence ID" value="NZ_JABAFA010000004.1"/>
</dbReference>
<comment type="caution">
    <text evidence="1">The sequence shown here is derived from an EMBL/GenBank/DDBJ whole genome shotgun (WGS) entry which is preliminary data.</text>
</comment>
<dbReference type="AlphaFoldDB" id="A0A848B8L4"/>
<name>A0A848B8L4_9FIRM</name>
<dbReference type="EMBL" id="JABAFA010000004">
    <property type="protein sequence ID" value="NMD98434.1"/>
    <property type="molecule type" value="Genomic_DNA"/>
</dbReference>
<evidence type="ECO:0000313" key="1">
    <source>
        <dbReference type="EMBL" id="NMD98434.1"/>
    </source>
</evidence>
<reference evidence="1 2" key="1">
    <citation type="submission" date="2020-04" db="EMBL/GenBank/DDBJ databases">
        <authorList>
            <person name="Hitch T.C.A."/>
            <person name="Wylensek D."/>
            <person name="Clavel T."/>
        </authorList>
    </citation>
    <scope>NUCLEOTIDE SEQUENCE [LARGE SCALE GENOMIC DNA]</scope>
    <source>
        <strain evidence="1 2">PG-130-P53-12</strain>
    </source>
</reference>
<sequence>MRRRNHLAPRGRTARLGNLAANLLWSLVWLGRACVRRVRRRQRERQQMKNGK</sequence>
<keyword evidence="2" id="KW-1185">Reference proteome</keyword>
<gene>
    <name evidence="1" type="ORF">HF878_02905</name>
</gene>
<organism evidence="1 2">
    <name type="scientific">Selenomonas bovis</name>
    <dbReference type="NCBI Taxonomy" id="416586"/>
    <lineage>
        <taxon>Bacteria</taxon>
        <taxon>Bacillati</taxon>
        <taxon>Bacillota</taxon>
        <taxon>Negativicutes</taxon>
        <taxon>Selenomonadales</taxon>
        <taxon>Selenomonadaceae</taxon>
        <taxon>Selenomonas</taxon>
    </lineage>
</organism>
<proteinExistence type="predicted"/>
<evidence type="ECO:0000313" key="2">
    <source>
        <dbReference type="Proteomes" id="UP000543804"/>
    </source>
</evidence>
<dbReference type="Proteomes" id="UP000543804">
    <property type="component" value="Unassembled WGS sequence"/>
</dbReference>